<keyword evidence="3" id="KW-1185">Reference proteome</keyword>
<organism evidence="2 3">
    <name type="scientific">Blepharisma stoltei</name>
    <dbReference type="NCBI Taxonomy" id="1481888"/>
    <lineage>
        <taxon>Eukaryota</taxon>
        <taxon>Sar</taxon>
        <taxon>Alveolata</taxon>
        <taxon>Ciliophora</taxon>
        <taxon>Postciliodesmatophora</taxon>
        <taxon>Heterotrichea</taxon>
        <taxon>Heterotrichida</taxon>
        <taxon>Blepharismidae</taxon>
        <taxon>Blepharisma</taxon>
    </lineage>
</organism>
<protein>
    <submittedName>
        <fullName evidence="2">Uncharacterized protein</fullName>
    </submittedName>
</protein>
<accession>A0AAU9I799</accession>
<keyword evidence="1" id="KW-1133">Transmembrane helix</keyword>
<evidence type="ECO:0000313" key="3">
    <source>
        <dbReference type="Proteomes" id="UP001162131"/>
    </source>
</evidence>
<feature type="transmembrane region" description="Helical" evidence="1">
    <location>
        <begin position="24"/>
        <end position="42"/>
    </location>
</feature>
<dbReference type="EMBL" id="CAJZBQ010000001">
    <property type="protein sequence ID" value="CAG9309845.1"/>
    <property type="molecule type" value="Genomic_DNA"/>
</dbReference>
<sequence length="161" mass="18939">MMLKSLCQIGIIVLNKTLKPVNSALFGLIYIIVFLSFTIFCIKRKPYNYHRFNLWLSVSHFAVLWSLVVSSIFLVSGNRFTLFWIFLEYLGWIIIIIAGVLIQTKFYPSLLYREKTLDISLFFRFSLGRNAMEKSLFLEMTRKRNQNSQKIDKFGVEVCNK</sequence>
<reference evidence="2" key="1">
    <citation type="submission" date="2021-09" db="EMBL/GenBank/DDBJ databases">
        <authorList>
            <consortium name="AG Swart"/>
            <person name="Singh M."/>
            <person name="Singh A."/>
            <person name="Seah K."/>
            <person name="Emmerich C."/>
        </authorList>
    </citation>
    <scope>NUCLEOTIDE SEQUENCE</scope>
    <source>
        <strain evidence="2">ATCC30299</strain>
    </source>
</reference>
<feature type="transmembrane region" description="Helical" evidence="1">
    <location>
        <begin position="54"/>
        <end position="75"/>
    </location>
</feature>
<evidence type="ECO:0000256" key="1">
    <source>
        <dbReference type="SAM" id="Phobius"/>
    </source>
</evidence>
<evidence type="ECO:0000313" key="2">
    <source>
        <dbReference type="EMBL" id="CAG9309845.1"/>
    </source>
</evidence>
<comment type="caution">
    <text evidence="2">The sequence shown here is derived from an EMBL/GenBank/DDBJ whole genome shotgun (WGS) entry which is preliminary data.</text>
</comment>
<name>A0AAU9I799_9CILI</name>
<keyword evidence="1" id="KW-0472">Membrane</keyword>
<gene>
    <name evidence="2" type="ORF">BSTOLATCC_MIC60</name>
</gene>
<dbReference type="Proteomes" id="UP001162131">
    <property type="component" value="Unassembled WGS sequence"/>
</dbReference>
<keyword evidence="1" id="KW-0812">Transmembrane</keyword>
<feature type="transmembrane region" description="Helical" evidence="1">
    <location>
        <begin position="81"/>
        <end position="102"/>
    </location>
</feature>
<proteinExistence type="predicted"/>
<dbReference type="AlphaFoldDB" id="A0AAU9I799"/>